<feature type="compositionally biased region" description="Basic and acidic residues" evidence="1">
    <location>
        <begin position="504"/>
        <end position="513"/>
    </location>
</feature>
<evidence type="ECO:0000313" key="3">
    <source>
        <dbReference type="EMBL" id="KAG8039308.1"/>
    </source>
</evidence>
<reference evidence="3" key="2">
    <citation type="submission" date="2021-04" db="EMBL/GenBank/DDBJ databases">
        <title>Genome-wide patterns of bracovirus chromosomal integration into multiple host tissues during parasitism.</title>
        <authorList>
            <person name="Chebbi M.A.C."/>
        </authorList>
    </citation>
    <scope>NUCLEOTIDE SEQUENCE</scope>
    <source>
        <tissue evidence="3">Whole body</tissue>
    </source>
</reference>
<feature type="compositionally biased region" description="Polar residues" evidence="1">
    <location>
        <begin position="270"/>
        <end position="286"/>
    </location>
</feature>
<dbReference type="PANTHER" id="PTHR12329:SF5">
    <property type="entry name" value="STARVIN, ISOFORM E"/>
    <property type="match status" value="1"/>
</dbReference>
<feature type="compositionally biased region" description="Low complexity" evidence="1">
    <location>
        <begin position="72"/>
        <end position="90"/>
    </location>
</feature>
<feature type="domain" description="BAG" evidence="2">
    <location>
        <begin position="369"/>
        <end position="447"/>
    </location>
</feature>
<organism evidence="3 4">
    <name type="scientific">Cotesia typhae</name>
    <dbReference type="NCBI Taxonomy" id="2053667"/>
    <lineage>
        <taxon>Eukaryota</taxon>
        <taxon>Metazoa</taxon>
        <taxon>Ecdysozoa</taxon>
        <taxon>Arthropoda</taxon>
        <taxon>Hexapoda</taxon>
        <taxon>Insecta</taxon>
        <taxon>Pterygota</taxon>
        <taxon>Neoptera</taxon>
        <taxon>Endopterygota</taxon>
        <taxon>Hymenoptera</taxon>
        <taxon>Apocrita</taxon>
        <taxon>Ichneumonoidea</taxon>
        <taxon>Braconidae</taxon>
        <taxon>Microgastrinae</taxon>
        <taxon>Cotesia</taxon>
    </lineage>
</organism>
<dbReference type="GO" id="GO:0000774">
    <property type="term" value="F:adenyl-nucleotide exchange factor activity"/>
    <property type="evidence" value="ECO:0007669"/>
    <property type="project" value="TreeGrafter"/>
</dbReference>
<feature type="region of interest" description="Disordered" evidence="1">
    <location>
        <begin position="131"/>
        <end position="169"/>
    </location>
</feature>
<evidence type="ECO:0000313" key="4">
    <source>
        <dbReference type="Proteomes" id="UP000729913"/>
    </source>
</evidence>
<dbReference type="InterPro" id="IPR003103">
    <property type="entry name" value="BAG_domain"/>
</dbReference>
<name>A0A8J5R5R4_9HYME</name>
<sequence length="611" mass="69610">MRGIGFPFDDDSFNRRDIRSHLDDLAARHPEFAEHLLGPPWGEIPFHGTLRNRRRGSGSHSQQVHQDEDARSQASGSSAASAASGASGVSSHGELDLIYQQHQEVTGNNKIPQYGLRNTVDIGQHRHNMENLEKADRGQRSMSAPPENRPEDQFQEPNQNNFKQNHFQNQNHNPRFVSRVDITPQYTNQNQNPNTIPNPHQQSPQSKSPPQQQHQQQHHHQHQPQSNVRHIPIFVEGRDEPVISKGKATPYVRQQSPSRFYQPAFDSSHPEFNSSNYQRPSSQFNQHFGGRNRDWPSQFKEHFQDPFKDTFDHPTIRKTTTHNNKSCHSPFKHDDRKRDQSPVHMKHQQEQPKRQESPKPRKQVIPTDPLEKVALVQNEVDSLTEQVKQWNGTSRKDKQYIYLDEMLTRELIKLDDIETEGKENVRQARKNAIKSIQDSISLLESKVPLQITEIKQQEEQNPPESTESADSVEPMESETPVKEEQQGAIPLPSPTKMEPVVDDSQPKDTDKSVNDALTTAETTAPGIPMETASEEKKSGDDSVMEVQPVEIQTTQDTAELKKENEASTKKEANETNPIKSPKKLKKAKKQTPVSIEPIPLPASEEQNRLAQ</sequence>
<proteinExistence type="predicted"/>
<feature type="compositionally biased region" description="Low complexity" evidence="1">
    <location>
        <begin position="185"/>
        <end position="215"/>
    </location>
</feature>
<dbReference type="PROSITE" id="PS51035">
    <property type="entry name" value="BAG"/>
    <property type="match status" value="1"/>
</dbReference>
<feature type="region of interest" description="Disordered" evidence="1">
    <location>
        <begin position="47"/>
        <end position="90"/>
    </location>
</feature>
<feature type="region of interest" description="Disordered" evidence="1">
    <location>
        <begin position="261"/>
        <end position="294"/>
    </location>
</feature>
<dbReference type="InterPro" id="IPR039773">
    <property type="entry name" value="BAG_chaperone_regulator"/>
</dbReference>
<dbReference type="Pfam" id="PF02179">
    <property type="entry name" value="BAG"/>
    <property type="match status" value="1"/>
</dbReference>
<feature type="region of interest" description="Disordered" evidence="1">
    <location>
        <begin position="452"/>
        <end position="611"/>
    </location>
</feature>
<dbReference type="GO" id="GO:0051087">
    <property type="term" value="F:protein-folding chaperone binding"/>
    <property type="evidence" value="ECO:0007669"/>
    <property type="project" value="InterPro"/>
</dbReference>
<protein>
    <recommendedName>
        <fullName evidence="2">BAG domain-containing protein</fullName>
    </recommendedName>
</protein>
<evidence type="ECO:0000256" key="1">
    <source>
        <dbReference type="SAM" id="MobiDB-lite"/>
    </source>
</evidence>
<dbReference type="OrthoDB" id="333905at2759"/>
<accession>A0A8J5R5R4</accession>
<feature type="compositionally biased region" description="Basic and acidic residues" evidence="1">
    <location>
        <begin position="558"/>
        <end position="573"/>
    </location>
</feature>
<feature type="compositionally biased region" description="Basic residues" evidence="1">
    <location>
        <begin position="580"/>
        <end position="589"/>
    </location>
</feature>
<dbReference type="GO" id="GO:0050821">
    <property type="term" value="P:protein stabilization"/>
    <property type="evidence" value="ECO:0007669"/>
    <property type="project" value="TreeGrafter"/>
</dbReference>
<feature type="region of interest" description="Disordered" evidence="1">
    <location>
        <begin position="307"/>
        <end position="365"/>
    </location>
</feature>
<feature type="compositionally biased region" description="Low complexity" evidence="1">
    <location>
        <begin position="158"/>
        <end position="169"/>
    </location>
</feature>
<dbReference type="GO" id="GO:0016020">
    <property type="term" value="C:membrane"/>
    <property type="evidence" value="ECO:0007669"/>
    <property type="project" value="TreeGrafter"/>
</dbReference>
<reference evidence="3" key="1">
    <citation type="submission" date="2020-03" db="EMBL/GenBank/DDBJ databases">
        <authorList>
            <person name="Chebbi M.A."/>
            <person name="Drezen J.M."/>
        </authorList>
    </citation>
    <scope>NUCLEOTIDE SEQUENCE</scope>
    <source>
        <tissue evidence="3">Whole body</tissue>
    </source>
</reference>
<dbReference type="SMART" id="SM00264">
    <property type="entry name" value="BAG"/>
    <property type="match status" value="1"/>
</dbReference>
<dbReference type="Proteomes" id="UP000729913">
    <property type="component" value="Unassembled WGS sequence"/>
</dbReference>
<comment type="caution">
    <text evidence="3">The sequence shown here is derived from an EMBL/GenBank/DDBJ whole genome shotgun (WGS) entry which is preliminary data.</text>
</comment>
<feature type="compositionally biased region" description="Polar residues" evidence="1">
    <location>
        <begin position="317"/>
        <end position="327"/>
    </location>
</feature>
<feature type="compositionally biased region" description="Polar residues" evidence="1">
    <location>
        <begin position="459"/>
        <end position="469"/>
    </location>
</feature>
<dbReference type="EMBL" id="JAAOIC020000039">
    <property type="protein sequence ID" value="KAG8039308.1"/>
    <property type="molecule type" value="Genomic_DNA"/>
</dbReference>
<dbReference type="AlphaFoldDB" id="A0A8J5R5R4"/>
<feature type="region of interest" description="Disordered" evidence="1">
    <location>
        <begin position="185"/>
        <end position="228"/>
    </location>
</feature>
<evidence type="ECO:0000259" key="2">
    <source>
        <dbReference type="PROSITE" id="PS51035"/>
    </source>
</evidence>
<dbReference type="PANTHER" id="PTHR12329">
    <property type="entry name" value="BCL2-ASSOCIATED ATHANOGENE"/>
    <property type="match status" value="1"/>
</dbReference>
<feature type="compositionally biased region" description="Basic and acidic residues" evidence="1">
    <location>
        <begin position="331"/>
        <end position="359"/>
    </location>
</feature>
<dbReference type="GO" id="GO:0005634">
    <property type="term" value="C:nucleus"/>
    <property type="evidence" value="ECO:0007669"/>
    <property type="project" value="TreeGrafter"/>
</dbReference>
<gene>
    <name evidence="3" type="ORF">G9C98_003615</name>
</gene>
<dbReference type="GO" id="GO:0005829">
    <property type="term" value="C:cytosol"/>
    <property type="evidence" value="ECO:0007669"/>
    <property type="project" value="TreeGrafter"/>
</dbReference>
<keyword evidence="4" id="KW-1185">Reference proteome</keyword>